<dbReference type="InterPro" id="IPR000477">
    <property type="entry name" value="RT_dom"/>
</dbReference>
<dbReference type="Gene3D" id="3.60.10.10">
    <property type="entry name" value="Endonuclease/exonuclease/phosphatase"/>
    <property type="match status" value="1"/>
</dbReference>
<name>A0A3L6TK45_PANMI</name>
<comment type="caution">
    <text evidence="2">The sequence shown here is derived from an EMBL/GenBank/DDBJ whole genome shotgun (WGS) entry which is preliminary data.</text>
</comment>
<dbReference type="AlphaFoldDB" id="A0A3L6TK45"/>
<reference evidence="3" key="1">
    <citation type="journal article" date="2019" name="Nat. Commun.">
        <title>The genome of broomcorn millet.</title>
        <authorList>
            <person name="Zou C."/>
            <person name="Miki D."/>
            <person name="Li D."/>
            <person name="Tang Q."/>
            <person name="Xiao L."/>
            <person name="Rajput S."/>
            <person name="Deng P."/>
            <person name="Jia W."/>
            <person name="Huang R."/>
            <person name="Zhang M."/>
            <person name="Sun Y."/>
            <person name="Hu J."/>
            <person name="Fu X."/>
            <person name="Schnable P.S."/>
            <person name="Li F."/>
            <person name="Zhang H."/>
            <person name="Feng B."/>
            <person name="Zhu X."/>
            <person name="Liu R."/>
            <person name="Schnable J.C."/>
            <person name="Zhu J.-K."/>
            <person name="Zhang H."/>
        </authorList>
    </citation>
    <scope>NUCLEOTIDE SEQUENCE [LARGE SCALE GENOMIC DNA]</scope>
</reference>
<dbReference type="PANTHER" id="PTHR19446">
    <property type="entry name" value="REVERSE TRANSCRIPTASES"/>
    <property type="match status" value="1"/>
</dbReference>
<keyword evidence="3" id="KW-1185">Reference proteome</keyword>
<evidence type="ECO:0000313" key="2">
    <source>
        <dbReference type="EMBL" id="RLN39154.1"/>
    </source>
</evidence>
<feature type="domain" description="Reverse transcriptase" evidence="1">
    <location>
        <begin position="438"/>
        <end position="552"/>
    </location>
</feature>
<proteinExistence type="predicted"/>
<dbReference type="Pfam" id="PF00078">
    <property type="entry name" value="RVT_1"/>
    <property type="match status" value="1"/>
</dbReference>
<dbReference type="OrthoDB" id="685803at2759"/>
<dbReference type="InterPro" id="IPR043502">
    <property type="entry name" value="DNA/RNA_pol_sf"/>
</dbReference>
<dbReference type="InterPro" id="IPR036691">
    <property type="entry name" value="Endo/exonu/phosph_ase_sf"/>
</dbReference>
<protein>
    <recommendedName>
        <fullName evidence="1">Reverse transcriptase domain-containing protein</fullName>
    </recommendedName>
</protein>
<evidence type="ECO:0000313" key="3">
    <source>
        <dbReference type="Proteomes" id="UP000275267"/>
    </source>
</evidence>
<evidence type="ECO:0000259" key="1">
    <source>
        <dbReference type="Pfam" id="PF00078"/>
    </source>
</evidence>
<dbReference type="STRING" id="4540.A0A3L6TK45"/>
<accession>A0A3L6TK45</accession>
<gene>
    <name evidence="2" type="ORF">C2845_PM01G41450</name>
</gene>
<organism evidence="2 3">
    <name type="scientific">Panicum miliaceum</name>
    <name type="common">Proso millet</name>
    <name type="synonym">Broomcorn millet</name>
    <dbReference type="NCBI Taxonomy" id="4540"/>
    <lineage>
        <taxon>Eukaryota</taxon>
        <taxon>Viridiplantae</taxon>
        <taxon>Streptophyta</taxon>
        <taxon>Embryophyta</taxon>
        <taxon>Tracheophyta</taxon>
        <taxon>Spermatophyta</taxon>
        <taxon>Magnoliopsida</taxon>
        <taxon>Liliopsida</taxon>
        <taxon>Poales</taxon>
        <taxon>Poaceae</taxon>
        <taxon>PACMAD clade</taxon>
        <taxon>Panicoideae</taxon>
        <taxon>Panicodae</taxon>
        <taxon>Paniceae</taxon>
        <taxon>Panicinae</taxon>
        <taxon>Panicum</taxon>
        <taxon>Panicum sect. Panicum</taxon>
    </lineage>
</organism>
<dbReference type="EMBL" id="PQIB02000001">
    <property type="protein sequence ID" value="RLN39154.1"/>
    <property type="molecule type" value="Genomic_DNA"/>
</dbReference>
<dbReference type="Proteomes" id="UP000275267">
    <property type="component" value="Unassembled WGS sequence"/>
</dbReference>
<dbReference type="SUPFAM" id="SSF56219">
    <property type="entry name" value="DNase I-like"/>
    <property type="match status" value="1"/>
</dbReference>
<dbReference type="CDD" id="cd01650">
    <property type="entry name" value="RT_nLTR_like"/>
    <property type="match status" value="1"/>
</dbReference>
<sequence>MLIGVNEENLEVLGEKKLTFCHSVSLVRKDDGKNFEMINVYGPVQENKKADFLLELEGLVEGEQKAIMMGGDFNLVRSRQEKSTENVNERWVAKFNEFIAEAELREIHRIGGRFTWSNKQNVPIRVVLDKILVSRDFEGMFPLLLVQVITRLGSDHSALLVDSGDSEVVRSKIFRFEPAWLLQEGFREWLQGKWPKRVKRNILDHWHDTSYILRRSLKGWGANVGGDVQKKKQAILMNIKDIDDASDQHDISIERWDERHKLEAELMTIYQQEELFWQKRGGEKWLLEGDANTRFFHRIANGRKRKCTIKSLEDGGEIISKTEQLKKLITDYYKQLFGSTEPTNIHLQDDIWSEQGGVSEEDNQNLIREFTMTELEQAVKEMKSDSAPGPDGFSTLFFKEFWDLCKADILEMLQNLHRDNLNLARLNFGIITLIPKVRGATNIKQFRPICLLNVIYKIITKVLTVRLTRVVAKVIGESQTAFIAGRFILDGVVILHEILHELGRRKQKGVILKLDFEKAYDKVRWSFVQVLEKKNFDVKWIRCIMAAVTGGRVAVNLNGEVGDKSEIFGMGLEDHEQLEIAHILNCKVGILPMKYLGIPVSNTKLTKKDLNMVAEKIENRLATWKCG</sequence>
<dbReference type="SUPFAM" id="SSF56672">
    <property type="entry name" value="DNA/RNA polymerases"/>
    <property type="match status" value="1"/>
</dbReference>